<dbReference type="OrthoDB" id="331786at2"/>
<proteinExistence type="predicted"/>
<gene>
    <name evidence="2" type="ORF">EHQ58_08495</name>
</gene>
<dbReference type="AlphaFoldDB" id="A0A4R9K323"/>
<keyword evidence="3" id="KW-1185">Reference proteome</keyword>
<name>A0A4R9K323_9LEPT</name>
<reference evidence="2" key="1">
    <citation type="journal article" date="2019" name="PLoS Negl. Trop. Dis.">
        <title>Revisiting the worldwide diversity of Leptospira species in the environment.</title>
        <authorList>
            <person name="Vincent A.T."/>
            <person name="Schiettekatte O."/>
            <person name="Bourhy P."/>
            <person name="Veyrier F.J."/>
            <person name="Picardeau M."/>
        </authorList>
    </citation>
    <scope>NUCLEOTIDE SEQUENCE [LARGE SCALE GENOMIC DNA]</scope>
    <source>
        <strain evidence="2">201702476</strain>
    </source>
</reference>
<evidence type="ECO:0000313" key="2">
    <source>
        <dbReference type="EMBL" id="TGL59280.1"/>
    </source>
</evidence>
<organism evidence="2 3">
    <name type="scientific">Leptospira ognonensis</name>
    <dbReference type="NCBI Taxonomy" id="2484945"/>
    <lineage>
        <taxon>Bacteria</taxon>
        <taxon>Pseudomonadati</taxon>
        <taxon>Spirochaetota</taxon>
        <taxon>Spirochaetia</taxon>
        <taxon>Leptospirales</taxon>
        <taxon>Leptospiraceae</taxon>
        <taxon>Leptospira</taxon>
    </lineage>
</organism>
<keyword evidence="1" id="KW-1133">Transmembrane helix</keyword>
<dbReference type="Proteomes" id="UP000297693">
    <property type="component" value="Unassembled WGS sequence"/>
</dbReference>
<evidence type="ECO:0000313" key="3">
    <source>
        <dbReference type="Proteomes" id="UP000297693"/>
    </source>
</evidence>
<protein>
    <submittedName>
        <fullName evidence="2">Uncharacterized protein</fullName>
    </submittedName>
</protein>
<comment type="caution">
    <text evidence="2">The sequence shown here is derived from an EMBL/GenBank/DDBJ whole genome shotgun (WGS) entry which is preliminary data.</text>
</comment>
<keyword evidence="1" id="KW-0812">Transmembrane</keyword>
<accession>A0A4R9K323</accession>
<sequence length="85" mass="9530">MEISSFSIPDSFSETKSFRIGLLIVRFFSVALALLVIHFQCTNTNPSYKACERADLDYLACSLVIYQAYAYCSERASALSVIVFL</sequence>
<dbReference type="EMBL" id="RQGD01000024">
    <property type="protein sequence ID" value="TGL59280.1"/>
    <property type="molecule type" value="Genomic_DNA"/>
</dbReference>
<feature type="transmembrane region" description="Helical" evidence="1">
    <location>
        <begin position="20"/>
        <end position="39"/>
    </location>
</feature>
<evidence type="ECO:0000256" key="1">
    <source>
        <dbReference type="SAM" id="Phobius"/>
    </source>
</evidence>
<keyword evidence="1" id="KW-0472">Membrane</keyword>